<dbReference type="KEGG" id="agf:ET445_12880"/>
<dbReference type="InterPro" id="IPR000866">
    <property type="entry name" value="AhpC/TSA"/>
</dbReference>
<dbReference type="AlphaFoldDB" id="A0A4P6FHS9"/>
<dbReference type="InterPro" id="IPR013766">
    <property type="entry name" value="Thioredoxin_domain"/>
</dbReference>
<dbReference type="PROSITE" id="PS51352">
    <property type="entry name" value="THIOREDOXIN_2"/>
    <property type="match status" value="1"/>
</dbReference>
<proteinExistence type="predicted"/>
<evidence type="ECO:0000313" key="8">
    <source>
        <dbReference type="Proteomes" id="UP000291259"/>
    </source>
</evidence>
<evidence type="ECO:0000256" key="5">
    <source>
        <dbReference type="PIRSR" id="PIRSR000239-1"/>
    </source>
</evidence>
<dbReference type="EMBL" id="CP035491">
    <property type="protein sequence ID" value="QAY74099.1"/>
    <property type="molecule type" value="Genomic_DNA"/>
</dbReference>
<dbReference type="GO" id="GO:0004601">
    <property type="term" value="F:peroxidase activity"/>
    <property type="evidence" value="ECO:0007669"/>
    <property type="project" value="UniProtKB-KW"/>
</dbReference>
<evidence type="ECO:0000256" key="2">
    <source>
        <dbReference type="ARBA" id="ARBA00022862"/>
    </source>
</evidence>
<dbReference type="PANTHER" id="PTHR43110">
    <property type="entry name" value="THIOL PEROXIDASE"/>
    <property type="match status" value="1"/>
</dbReference>
<dbReference type="InterPro" id="IPR050455">
    <property type="entry name" value="Tpx_Peroxidase_subfamily"/>
</dbReference>
<organism evidence="7 8">
    <name type="scientific">Agromyces protaetiae</name>
    <dbReference type="NCBI Taxonomy" id="2509455"/>
    <lineage>
        <taxon>Bacteria</taxon>
        <taxon>Bacillati</taxon>
        <taxon>Actinomycetota</taxon>
        <taxon>Actinomycetes</taxon>
        <taxon>Micrococcales</taxon>
        <taxon>Microbacteriaceae</taxon>
        <taxon>Agromyces</taxon>
    </lineage>
</organism>
<protein>
    <submittedName>
        <fullName evidence="7">Peroxiredoxin</fullName>
    </submittedName>
</protein>
<dbReference type="PANTHER" id="PTHR43110:SF1">
    <property type="entry name" value="THIOL PEROXIDASE"/>
    <property type="match status" value="1"/>
</dbReference>
<reference evidence="7 8" key="1">
    <citation type="submission" date="2019-01" db="EMBL/GenBank/DDBJ databases">
        <title>Genome sequencing of strain FW100M-8.</title>
        <authorList>
            <person name="Heo J."/>
            <person name="Kim S.-J."/>
            <person name="Kim J.-S."/>
            <person name="Hong S.-B."/>
            <person name="Kwon S.-W."/>
        </authorList>
    </citation>
    <scope>NUCLEOTIDE SEQUENCE [LARGE SCALE GENOMIC DNA]</scope>
    <source>
        <strain evidence="7 8">FW100M-8</strain>
    </source>
</reference>
<evidence type="ECO:0000256" key="1">
    <source>
        <dbReference type="ARBA" id="ARBA00022559"/>
    </source>
</evidence>
<dbReference type="Proteomes" id="UP000291259">
    <property type="component" value="Chromosome"/>
</dbReference>
<keyword evidence="3" id="KW-0560">Oxidoreductase</keyword>
<dbReference type="Pfam" id="PF00578">
    <property type="entry name" value="AhpC-TSA"/>
    <property type="match status" value="1"/>
</dbReference>
<gene>
    <name evidence="7" type="ORF">ET445_12880</name>
</gene>
<evidence type="ECO:0000256" key="4">
    <source>
        <dbReference type="ARBA" id="ARBA00023284"/>
    </source>
</evidence>
<keyword evidence="4" id="KW-0676">Redox-active center</keyword>
<dbReference type="InterPro" id="IPR024706">
    <property type="entry name" value="Peroxiredoxin_AhpC-typ"/>
</dbReference>
<evidence type="ECO:0000256" key="3">
    <source>
        <dbReference type="ARBA" id="ARBA00023002"/>
    </source>
</evidence>
<dbReference type="RefSeq" id="WP_129191647.1">
    <property type="nucleotide sequence ID" value="NZ_CP035491.1"/>
</dbReference>
<accession>A0A4P6FHS9</accession>
<keyword evidence="1" id="KW-0575">Peroxidase</keyword>
<dbReference type="Gene3D" id="3.40.30.10">
    <property type="entry name" value="Glutaredoxin"/>
    <property type="match status" value="1"/>
</dbReference>
<evidence type="ECO:0000313" key="7">
    <source>
        <dbReference type="EMBL" id="QAY74099.1"/>
    </source>
</evidence>
<feature type="active site" description="Cysteine sulfenic acid (-SOH) intermediate; for peroxidase activity" evidence="5">
    <location>
        <position position="46"/>
    </location>
</feature>
<keyword evidence="8" id="KW-1185">Reference proteome</keyword>
<dbReference type="InterPro" id="IPR036249">
    <property type="entry name" value="Thioredoxin-like_sf"/>
</dbReference>
<dbReference type="OrthoDB" id="9812811at2"/>
<dbReference type="PIRSF" id="PIRSF000239">
    <property type="entry name" value="AHPC"/>
    <property type="match status" value="1"/>
</dbReference>
<name>A0A4P6FHS9_9MICO</name>
<dbReference type="SUPFAM" id="SSF52833">
    <property type="entry name" value="Thioredoxin-like"/>
    <property type="match status" value="1"/>
</dbReference>
<keyword evidence="2" id="KW-0049">Antioxidant</keyword>
<feature type="domain" description="Thioredoxin" evidence="6">
    <location>
        <begin position="3"/>
        <end position="153"/>
    </location>
</feature>
<evidence type="ECO:0000259" key="6">
    <source>
        <dbReference type="PROSITE" id="PS51352"/>
    </source>
</evidence>
<dbReference type="CDD" id="cd03018">
    <property type="entry name" value="PRX_AhpE_like"/>
    <property type="match status" value="1"/>
</dbReference>
<sequence>MILQPGAVAPDFALVDQFGALRKLSELHAERPVALVFFPLAFSGICHGELCELRDNIAIFDDASVQLVGISVDSKHTLRAWAAEQHYDFPLLSDFWPHGAVAQSFGAFREDAGAAARATFLIGTDGLVKASFASAPGEPRPLSAYREALAAVA</sequence>